<reference evidence="5" key="1">
    <citation type="submission" date="2015-02" db="EMBL/GenBank/DDBJ databases">
        <title>A novel member of the family Ruminococcaceae isolated from human feces.</title>
        <authorList>
            <person name="Shkoporov A.N."/>
            <person name="Chaplin A.V."/>
            <person name="Motuzova O.V."/>
            <person name="Kafarskaia L.I."/>
            <person name="Khokhlova E.V."/>
            <person name="Efimov B.A."/>
        </authorList>
    </citation>
    <scope>NUCLEOTIDE SEQUENCE [LARGE SCALE GENOMIC DNA]</scope>
    <source>
        <strain evidence="5">585-1</strain>
    </source>
</reference>
<evidence type="ECO:0000313" key="5">
    <source>
        <dbReference type="EMBL" id="KJF38638.1"/>
    </source>
</evidence>
<name>A0A0D8IYM1_9FIRM</name>
<accession>A0A0D8IYM1</accession>
<dbReference type="AlphaFoldDB" id="A0A0D8IYM1"/>
<proteinExistence type="predicted"/>
<keyword evidence="1" id="KW-0805">Transcription regulation</keyword>
<feature type="domain" description="GntR C-terminal" evidence="4">
    <location>
        <begin position="123"/>
        <end position="247"/>
    </location>
</feature>
<dbReference type="InterPro" id="IPR013668">
    <property type="entry name" value="RNase_R_HTH_12"/>
</dbReference>
<evidence type="ECO:0000313" key="6">
    <source>
        <dbReference type="Proteomes" id="UP000032483"/>
    </source>
</evidence>
<dbReference type="SUPFAM" id="SSF48008">
    <property type="entry name" value="GntR ligand-binding domain-like"/>
    <property type="match status" value="1"/>
</dbReference>
<dbReference type="GO" id="GO:0003677">
    <property type="term" value="F:DNA binding"/>
    <property type="evidence" value="ECO:0007669"/>
    <property type="project" value="UniProtKB-KW"/>
</dbReference>
<protein>
    <recommendedName>
        <fullName evidence="4">GntR C-terminal domain-containing protein</fullName>
    </recommendedName>
</protein>
<keyword evidence="2" id="KW-0238">DNA-binding</keyword>
<dbReference type="InterPro" id="IPR011711">
    <property type="entry name" value="GntR_C"/>
</dbReference>
<evidence type="ECO:0000256" key="2">
    <source>
        <dbReference type="ARBA" id="ARBA00023125"/>
    </source>
</evidence>
<evidence type="ECO:0000256" key="3">
    <source>
        <dbReference type="ARBA" id="ARBA00023163"/>
    </source>
</evidence>
<gene>
    <name evidence="5" type="ORF">TQ39_17000</name>
</gene>
<dbReference type="SMART" id="SM00895">
    <property type="entry name" value="FCD"/>
    <property type="match status" value="1"/>
</dbReference>
<evidence type="ECO:0000256" key="1">
    <source>
        <dbReference type="ARBA" id="ARBA00023015"/>
    </source>
</evidence>
<dbReference type="Proteomes" id="UP000032483">
    <property type="component" value="Unassembled WGS sequence"/>
</dbReference>
<dbReference type="EMBL" id="JXXK01000035">
    <property type="protein sequence ID" value="KJF38638.1"/>
    <property type="molecule type" value="Genomic_DNA"/>
</dbReference>
<dbReference type="Pfam" id="PF08461">
    <property type="entry name" value="WHD_RNase_R"/>
    <property type="match status" value="1"/>
</dbReference>
<comment type="caution">
    <text evidence="5">The sequence shown here is derived from an EMBL/GenBank/DDBJ whole genome shotgun (WGS) entry which is preliminary data.</text>
</comment>
<keyword evidence="6" id="KW-1185">Reference proteome</keyword>
<dbReference type="PANTHER" id="PTHR43537:SF5">
    <property type="entry name" value="UXU OPERON TRANSCRIPTIONAL REGULATOR"/>
    <property type="match status" value="1"/>
</dbReference>
<dbReference type="InterPro" id="IPR008920">
    <property type="entry name" value="TF_FadR/GntR_C"/>
</dbReference>
<sequence length="262" mass="30218">MSIKMVFNSEKSLMRTGLFSSRTKMISYLLLRFIADKDEPAGSWVLREDLLSFGIDCSTATIGRYLKELDYREYTVQKSNQGRVLTPIGQAHLEELEERLERTRMQEKLSKAMKVTEYGELIELLYVRRALETEAARQAAINARAEDIAVLIRSVEDHRDTVEQNRDPTEPALEFHAVVADISHNKFICPILNMLIYEEKKIEAVMETLVTRERGRVYVKEHEQIAQAICDHDGEKAAQFMYAHIDELCKAVEEQACEHGYK</sequence>
<organism evidence="5 6">
    <name type="scientific">Ruthenibacterium lactatiformans</name>
    <dbReference type="NCBI Taxonomy" id="1550024"/>
    <lineage>
        <taxon>Bacteria</taxon>
        <taxon>Bacillati</taxon>
        <taxon>Bacillota</taxon>
        <taxon>Clostridia</taxon>
        <taxon>Eubacteriales</taxon>
        <taxon>Oscillospiraceae</taxon>
        <taxon>Ruthenibacterium</taxon>
    </lineage>
</organism>
<dbReference type="PANTHER" id="PTHR43537">
    <property type="entry name" value="TRANSCRIPTIONAL REGULATOR, GNTR FAMILY"/>
    <property type="match status" value="1"/>
</dbReference>
<evidence type="ECO:0000259" key="4">
    <source>
        <dbReference type="SMART" id="SM00895"/>
    </source>
</evidence>
<dbReference type="Gene3D" id="1.20.120.530">
    <property type="entry name" value="GntR ligand-binding domain-like"/>
    <property type="match status" value="1"/>
</dbReference>
<dbReference type="Pfam" id="PF07729">
    <property type="entry name" value="FCD"/>
    <property type="match status" value="1"/>
</dbReference>
<keyword evidence="3" id="KW-0804">Transcription</keyword>